<reference evidence="4" key="2">
    <citation type="submission" date="2025-08" db="UniProtKB">
        <authorList>
            <consortium name="RefSeq"/>
        </authorList>
    </citation>
    <scope>IDENTIFICATION</scope>
    <source>
        <tissue evidence="4">Leaf</tissue>
    </source>
</reference>
<dbReference type="SUPFAM" id="SSF81383">
    <property type="entry name" value="F-box domain"/>
    <property type="match status" value="1"/>
</dbReference>
<dbReference type="OrthoDB" id="1722980at2759"/>
<evidence type="ECO:0000313" key="3">
    <source>
        <dbReference type="Proteomes" id="UP000189701"/>
    </source>
</evidence>
<dbReference type="SUPFAM" id="SSF52047">
    <property type="entry name" value="RNI-like"/>
    <property type="match status" value="1"/>
</dbReference>
<dbReference type="RefSeq" id="XP_009770147.1">
    <property type="nucleotide sequence ID" value="XM_009771845.1"/>
</dbReference>
<protein>
    <submittedName>
        <fullName evidence="4">F-box/FBD/LRR-repeat protein At1g13570-like</fullName>
    </submittedName>
</protein>
<feature type="domain" description="F-box/LRR-repeat protein 15/At3g58940/PEG3-like LRR" evidence="2">
    <location>
        <begin position="109"/>
        <end position="325"/>
    </location>
</feature>
<dbReference type="Pfam" id="PF00646">
    <property type="entry name" value="F-box"/>
    <property type="match status" value="1"/>
</dbReference>
<dbReference type="PANTHER" id="PTHR31900">
    <property type="entry name" value="F-BOX/RNI SUPERFAMILY PROTEIN-RELATED"/>
    <property type="match status" value="1"/>
</dbReference>
<dbReference type="KEGG" id="nsy:104220877"/>
<accession>A0A1U7VQF8</accession>
<evidence type="ECO:0000313" key="4">
    <source>
        <dbReference type="RefSeq" id="XP_009770147.1"/>
    </source>
</evidence>
<name>A0A1U7VQF8_NICSY</name>
<evidence type="ECO:0000259" key="1">
    <source>
        <dbReference type="Pfam" id="PF00646"/>
    </source>
</evidence>
<feature type="domain" description="F-box" evidence="1">
    <location>
        <begin position="20"/>
        <end position="57"/>
    </location>
</feature>
<dbReference type="InterPro" id="IPR050232">
    <property type="entry name" value="FBL13/AtMIF1-like"/>
</dbReference>
<dbReference type="eggNOG" id="ENOG502QTI8">
    <property type="taxonomic scope" value="Eukaryota"/>
</dbReference>
<gene>
    <name evidence="4" type="primary">LOC104220877</name>
</gene>
<dbReference type="GeneID" id="104220877"/>
<proteinExistence type="predicted"/>
<sequence length="420" mass="47973">MTQDGERAALEGDREDRIRGLPRNVTDLILELLPAQDAARTSILSRNWRYIWATLPNLVLDYDFCRKLIEESESMFKLAVDEILLLHMGNIVKFILDTRGAHFSSCADIDKWVLYVTRNGVKKLTLRISNLNTYTLPPSIFKCSTLTDLELTNCVFKPPSSFLGFPNLISLDLQRTTFVPTTSFCVIKAPLLEDLSLNMCHGSQYLNIISPGLKSLYVRDSYYHLVLNCFMNCKDLRVFKLDFYKVADEKSTLEKLLISLPALEVLHLDSYFLELLSADVVPNGLPFTLNFLRHLSLCVAFDHLGQTSYALQLIKNSPNLRKLVIWVDATDDDAKAVLKYLDSPSCLERPLNKLEHVSINIYESAKAELCFVKQLLSRTPSLLRMRISQKTDIDVDIALELMRFPRASPRAELSYFPYQD</sequence>
<dbReference type="Gene3D" id="3.80.10.10">
    <property type="entry name" value="Ribonuclease Inhibitor"/>
    <property type="match status" value="1"/>
</dbReference>
<dbReference type="STRING" id="4096.A0A1U7VQF8"/>
<organism evidence="3 4">
    <name type="scientific">Nicotiana sylvestris</name>
    <name type="common">Wood tobacco</name>
    <name type="synonym">South American tobacco</name>
    <dbReference type="NCBI Taxonomy" id="4096"/>
    <lineage>
        <taxon>Eukaryota</taxon>
        <taxon>Viridiplantae</taxon>
        <taxon>Streptophyta</taxon>
        <taxon>Embryophyta</taxon>
        <taxon>Tracheophyta</taxon>
        <taxon>Spermatophyta</taxon>
        <taxon>Magnoliopsida</taxon>
        <taxon>eudicotyledons</taxon>
        <taxon>Gunneridae</taxon>
        <taxon>Pentapetalae</taxon>
        <taxon>asterids</taxon>
        <taxon>lamiids</taxon>
        <taxon>Solanales</taxon>
        <taxon>Solanaceae</taxon>
        <taxon>Nicotianoideae</taxon>
        <taxon>Nicotianeae</taxon>
        <taxon>Nicotiana</taxon>
    </lineage>
</organism>
<reference evidence="3" key="1">
    <citation type="journal article" date="2013" name="Genome Biol.">
        <title>Reference genomes and transcriptomes of Nicotiana sylvestris and Nicotiana tomentosiformis.</title>
        <authorList>
            <person name="Sierro N."/>
            <person name="Battey J.N."/>
            <person name="Ouadi S."/>
            <person name="Bovet L."/>
            <person name="Goepfert S."/>
            <person name="Bakaher N."/>
            <person name="Peitsch M.C."/>
            <person name="Ivanov N.V."/>
        </authorList>
    </citation>
    <scope>NUCLEOTIDE SEQUENCE [LARGE SCALE GENOMIC DNA]</scope>
</reference>
<dbReference type="InterPro" id="IPR032675">
    <property type="entry name" value="LRR_dom_sf"/>
</dbReference>
<dbReference type="InterPro" id="IPR001810">
    <property type="entry name" value="F-box_dom"/>
</dbReference>
<dbReference type="PANTHER" id="PTHR31900:SF30">
    <property type="entry name" value="SUPERFAMILY PROTEIN, PUTATIVE-RELATED"/>
    <property type="match status" value="1"/>
</dbReference>
<dbReference type="InterPro" id="IPR036047">
    <property type="entry name" value="F-box-like_dom_sf"/>
</dbReference>
<evidence type="ECO:0000259" key="2">
    <source>
        <dbReference type="Pfam" id="PF24758"/>
    </source>
</evidence>
<dbReference type="AlphaFoldDB" id="A0A1U7VQF8"/>
<dbReference type="Pfam" id="PF24758">
    <property type="entry name" value="LRR_At5g56370"/>
    <property type="match status" value="1"/>
</dbReference>
<dbReference type="Proteomes" id="UP000189701">
    <property type="component" value="Unplaced"/>
</dbReference>
<dbReference type="InterPro" id="IPR055411">
    <property type="entry name" value="LRR_FXL15/At3g58940/PEG3-like"/>
</dbReference>
<keyword evidence="3" id="KW-1185">Reference proteome</keyword>